<reference evidence="4" key="1">
    <citation type="submission" date="2022-07" db="EMBL/GenBank/DDBJ databases">
        <authorList>
            <person name="Li W.-J."/>
            <person name="Deng Q.-Q."/>
        </authorList>
    </citation>
    <scope>NUCLEOTIDE SEQUENCE</scope>
    <source>
        <strain evidence="4">SYSU M60031</strain>
    </source>
</reference>
<dbReference type="AlphaFoldDB" id="A0AA41X5Y0"/>
<gene>
    <name evidence="4" type="ORF">NK662_00070</name>
</gene>
<evidence type="ECO:0000259" key="3">
    <source>
        <dbReference type="PROSITE" id="PS51186"/>
    </source>
</evidence>
<feature type="domain" description="N-acetyltransferase" evidence="3">
    <location>
        <begin position="3"/>
        <end position="120"/>
    </location>
</feature>
<sequence length="120" mass="13824">MLIRFKKSYEKIAMGLLSFMPTEKELKKLRCTIKEYETNENWQLYLWREDDDMLGIIGTVKQEDGVVQIQHICVTPSHRHAGIGSKMVQELRAMMPGVTVCGNEYTTSFCQKCGDTVQNM</sequence>
<dbReference type="Pfam" id="PF00583">
    <property type="entry name" value="Acetyltransf_1"/>
    <property type="match status" value="1"/>
</dbReference>
<keyword evidence="5" id="KW-1185">Reference proteome</keyword>
<keyword evidence="1" id="KW-0808">Transferase</keyword>
<evidence type="ECO:0000256" key="1">
    <source>
        <dbReference type="ARBA" id="ARBA00022679"/>
    </source>
</evidence>
<dbReference type="PROSITE" id="PS51186">
    <property type="entry name" value="GNAT"/>
    <property type="match status" value="1"/>
</dbReference>
<keyword evidence="2" id="KW-0012">Acyltransferase</keyword>
<dbReference type="SUPFAM" id="SSF55729">
    <property type="entry name" value="Acyl-CoA N-acyltransferases (Nat)"/>
    <property type="match status" value="1"/>
</dbReference>
<proteinExistence type="predicted"/>
<accession>A0AA41X5Y0</accession>
<name>A0AA41X5Y0_9BACI</name>
<dbReference type="PANTHER" id="PTHR43800:SF1">
    <property type="entry name" value="PEPTIDYL-LYSINE N-ACETYLTRANSFERASE YJAB"/>
    <property type="match status" value="1"/>
</dbReference>
<protein>
    <submittedName>
        <fullName evidence="4">GNAT family N-acetyltransferase</fullName>
    </submittedName>
</protein>
<dbReference type="PANTHER" id="PTHR43800">
    <property type="entry name" value="PEPTIDYL-LYSINE N-ACETYLTRANSFERASE YJAB"/>
    <property type="match status" value="1"/>
</dbReference>
<evidence type="ECO:0000256" key="2">
    <source>
        <dbReference type="ARBA" id="ARBA00023315"/>
    </source>
</evidence>
<dbReference type="Gene3D" id="3.40.630.30">
    <property type="match status" value="1"/>
</dbReference>
<comment type="caution">
    <text evidence="4">The sequence shown here is derived from an EMBL/GenBank/DDBJ whole genome shotgun (WGS) entry which is preliminary data.</text>
</comment>
<dbReference type="EMBL" id="JANCLT010000001">
    <property type="protein sequence ID" value="MCP8966930.1"/>
    <property type="molecule type" value="Genomic_DNA"/>
</dbReference>
<dbReference type="GO" id="GO:0016747">
    <property type="term" value="F:acyltransferase activity, transferring groups other than amino-acyl groups"/>
    <property type="evidence" value="ECO:0007669"/>
    <property type="project" value="InterPro"/>
</dbReference>
<organism evidence="4 5">
    <name type="scientific">Ectobacillus ponti</name>
    <dbReference type="NCBI Taxonomy" id="2961894"/>
    <lineage>
        <taxon>Bacteria</taxon>
        <taxon>Bacillati</taxon>
        <taxon>Bacillota</taxon>
        <taxon>Bacilli</taxon>
        <taxon>Bacillales</taxon>
        <taxon>Bacillaceae</taxon>
        <taxon>Ectobacillus</taxon>
    </lineage>
</organism>
<dbReference type="Proteomes" id="UP001156102">
    <property type="component" value="Unassembled WGS sequence"/>
</dbReference>
<evidence type="ECO:0000313" key="4">
    <source>
        <dbReference type="EMBL" id="MCP8966930.1"/>
    </source>
</evidence>
<dbReference type="CDD" id="cd04301">
    <property type="entry name" value="NAT_SF"/>
    <property type="match status" value="1"/>
</dbReference>
<evidence type="ECO:0000313" key="5">
    <source>
        <dbReference type="Proteomes" id="UP001156102"/>
    </source>
</evidence>
<dbReference type="InterPro" id="IPR000182">
    <property type="entry name" value="GNAT_dom"/>
</dbReference>
<dbReference type="RefSeq" id="WP_254756118.1">
    <property type="nucleotide sequence ID" value="NZ_JANCLT010000001.1"/>
</dbReference>
<dbReference type="InterPro" id="IPR016181">
    <property type="entry name" value="Acyl_CoA_acyltransferase"/>
</dbReference>